<protein>
    <submittedName>
        <fullName evidence="1">Uncharacterized protein</fullName>
    </submittedName>
</protein>
<dbReference type="EMBL" id="GGEC01091369">
    <property type="protein sequence ID" value="MBX71853.1"/>
    <property type="molecule type" value="Transcribed_RNA"/>
</dbReference>
<name>A0A2P2QXZ0_RHIMU</name>
<sequence length="38" mass="4516">MEMTPVNERFNEKKKISRCFVLNKIVMSLHLLFSCSKN</sequence>
<accession>A0A2P2QXZ0</accession>
<organism evidence="1">
    <name type="scientific">Rhizophora mucronata</name>
    <name type="common">Asiatic mangrove</name>
    <dbReference type="NCBI Taxonomy" id="61149"/>
    <lineage>
        <taxon>Eukaryota</taxon>
        <taxon>Viridiplantae</taxon>
        <taxon>Streptophyta</taxon>
        <taxon>Embryophyta</taxon>
        <taxon>Tracheophyta</taxon>
        <taxon>Spermatophyta</taxon>
        <taxon>Magnoliopsida</taxon>
        <taxon>eudicotyledons</taxon>
        <taxon>Gunneridae</taxon>
        <taxon>Pentapetalae</taxon>
        <taxon>rosids</taxon>
        <taxon>fabids</taxon>
        <taxon>Malpighiales</taxon>
        <taxon>Rhizophoraceae</taxon>
        <taxon>Rhizophora</taxon>
    </lineage>
</organism>
<evidence type="ECO:0000313" key="1">
    <source>
        <dbReference type="EMBL" id="MBX71853.1"/>
    </source>
</evidence>
<dbReference type="AlphaFoldDB" id="A0A2P2QXZ0"/>
<reference evidence="1" key="1">
    <citation type="submission" date="2018-02" db="EMBL/GenBank/DDBJ databases">
        <title>Rhizophora mucronata_Transcriptome.</title>
        <authorList>
            <person name="Meera S.P."/>
            <person name="Sreeshan A."/>
            <person name="Augustine A."/>
        </authorList>
    </citation>
    <scope>NUCLEOTIDE SEQUENCE</scope>
    <source>
        <tissue evidence="1">Leaf</tissue>
    </source>
</reference>
<proteinExistence type="predicted"/>